<accession>S6C8A7</accession>
<dbReference type="EMBL" id="AK440926">
    <property type="protein sequence ID" value="BAN64720.1"/>
    <property type="molecule type" value="mRNA"/>
</dbReference>
<evidence type="ECO:0000256" key="1">
    <source>
        <dbReference type="SAM" id="Phobius"/>
    </source>
</evidence>
<reference evidence="2" key="1">
    <citation type="journal article" date="2014" name="BMC Genomics">
        <title>The Babesia bovis gene and promoter model: an update from full-length EST analysis.</title>
        <authorList>
            <person name="Yamagishi J."/>
            <person name="Wakaguri H."/>
            <person name="Yokoyama N."/>
            <person name="Yamashita R."/>
            <person name="Suzuki Y."/>
            <person name="Xuan X."/>
            <person name="Igarashi I."/>
        </authorList>
    </citation>
    <scope>NUCLEOTIDE SEQUENCE</scope>
    <source>
        <strain evidence="2">Texas</strain>
    </source>
</reference>
<keyword evidence="1" id="KW-0472">Membrane</keyword>
<feature type="transmembrane region" description="Helical" evidence="1">
    <location>
        <begin position="111"/>
        <end position="136"/>
    </location>
</feature>
<keyword evidence="1" id="KW-0812">Transmembrane</keyword>
<evidence type="ECO:0000313" key="2">
    <source>
        <dbReference type="EMBL" id="BAN64720.1"/>
    </source>
</evidence>
<keyword evidence="1" id="KW-1133">Transmembrane helix</keyword>
<dbReference type="VEuPathDB" id="PiroplasmaDB:BBOV_IV001975"/>
<organism evidence="2">
    <name type="scientific">Babesia bovis</name>
    <dbReference type="NCBI Taxonomy" id="5865"/>
    <lineage>
        <taxon>Eukaryota</taxon>
        <taxon>Sar</taxon>
        <taxon>Alveolata</taxon>
        <taxon>Apicomplexa</taxon>
        <taxon>Aconoidasida</taxon>
        <taxon>Piroplasmida</taxon>
        <taxon>Babesiidae</taxon>
        <taxon>Babesia</taxon>
    </lineage>
</organism>
<proteinExistence type="evidence at transcript level"/>
<sequence length="370" mass="41610">MACNADDEGIPLQTMGATAHSGGAPTNLDVEIADIIPNLPNQNSRHLRMHVAAFYESYCNLKARLGKRIKERVMRFMRHEIDRNNAGAPSGGRDVEGGNARRASDVTYDSLILKITLFLGFLLQYPMMWFVGSVLFCAGNTTKSSVMKWGCANMFLSTLSIIYSVTQATHRFPGATILDTTIHYEYESSPTEEIWSSTILDSDLRVDFKRFVFQEDQLWEPSVDLKPRGDYEALSLGGNGNLIESRDFEGMGQIYIEKNQEVHLNGYVQVGAKMSCDKVNVSGDVPHRYSGSREFPVVYLPHHEPIFDVGFRCTDANYNVLWIGVNAHDVKDNYMQSTVFHISYMLTCTLAYVTNGSRPTVHEVFLKTLE</sequence>
<name>S6C8A7_BABBO</name>
<protein>
    <submittedName>
        <fullName evidence="2">Conserved plasmodium protein</fullName>
    </submittedName>
</protein>
<dbReference type="AlphaFoldDB" id="S6C8A7"/>